<keyword evidence="1" id="KW-0812">Transmembrane</keyword>
<dbReference type="AlphaFoldDB" id="A0A8J9YFM7"/>
<organism evidence="2 3">
    <name type="scientific">Brenthis ino</name>
    <name type="common">lesser marbled fritillary</name>
    <dbReference type="NCBI Taxonomy" id="405034"/>
    <lineage>
        <taxon>Eukaryota</taxon>
        <taxon>Metazoa</taxon>
        <taxon>Ecdysozoa</taxon>
        <taxon>Arthropoda</taxon>
        <taxon>Hexapoda</taxon>
        <taxon>Insecta</taxon>
        <taxon>Pterygota</taxon>
        <taxon>Neoptera</taxon>
        <taxon>Endopterygota</taxon>
        <taxon>Lepidoptera</taxon>
        <taxon>Glossata</taxon>
        <taxon>Ditrysia</taxon>
        <taxon>Papilionoidea</taxon>
        <taxon>Nymphalidae</taxon>
        <taxon>Heliconiinae</taxon>
        <taxon>Argynnini</taxon>
        <taxon>Brenthis</taxon>
    </lineage>
</organism>
<evidence type="ECO:0000256" key="1">
    <source>
        <dbReference type="SAM" id="Phobius"/>
    </source>
</evidence>
<accession>A0A8J9YFM7</accession>
<evidence type="ECO:0000313" key="2">
    <source>
        <dbReference type="EMBL" id="CAH0730599.1"/>
    </source>
</evidence>
<reference evidence="2" key="1">
    <citation type="submission" date="2021-12" db="EMBL/GenBank/DDBJ databases">
        <authorList>
            <person name="Martin H S."/>
        </authorList>
    </citation>
    <scope>NUCLEOTIDE SEQUENCE</scope>
</reference>
<sequence length="758" mass="85520">MNAFTEYLKKCGVRCDGITDKKAILLSETLHQSALQERIRLLRAVSYNYDVAMLLKSDVEAEADLNDCKTKLMHFEKIKSVEDKELLTKIKCYETLRDISALEDEIFHMRFDSRTLEYHGVDSLKCNDSSWNRNRYLLNGAGKSCQNKLVSPVEGKGECTQSNENVCYSGLHDECAIGNNPVIEKKGIIYSRSAIKKNQVCCTLDCFSKKQLYISLTDQPFCSTCIKPYFGLLWHNDCAVNLSNEPTPLDDLKIYSYVTVFNINGKTFSCRNLYNFEACCGGKGPVASGNKVDYMDKLGACKISKTGSFTNLIFKLRSLVDDLVETRKYTKVFLVIVCLFIFPRFTVICLVTLIWLTYATASCELNDMVPLPVNSKSYNKDLSWPVRVRLTKGDCIDAGDYTLEVVNIKRLSSYKFLSSMPYKIKSVCSGFDWGCHLGKGSSIVHEKDNCENACTHGIFYKHTAIQSYFDGSSCAILSGIHTKLTACFSAGNLGSEVKIFSRLSVESSVKLQTIRHRQGVDLLTEIDMDDNSTLLISEPSRDSNIWPYMVAIRGGDRFCSYDAIDISRYCHTADRHDPLNIEVSCLEPIPHWNPDTKRYELSYKSNDFESLVHNYFEKCPSDMLIDFSDYKLTVGINSDSVATFQFKRFDTAKSLSKCIKEPTIAVEKGVIDYHQSTILKLLSKDSKKCVAHVVIEGCESTQGQLFVLRPGVELVTDYWCANNSTGLIIVTGVSVYKKKEIKFAVLSPTSTWRKMFIS</sequence>
<keyword evidence="1" id="KW-1133">Transmembrane helix</keyword>
<gene>
    <name evidence="2" type="ORF">BINO364_LOCUS15566</name>
</gene>
<dbReference type="OrthoDB" id="10468185at2759"/>
<keyword evidence="3" id="KW-1185">Reference proteome</keyword>
<feature type="non-terminal residue" evidence="2">
    <location>
        <position position="758"/>
    </location>
</feature>
<dbReference type="Proteomes" id="UP000838878">
    <property type="component" value="Chromosome 8"/>
</dbReference>
<dbReference type="EMBL" id="OV170228">
    <property type="protein sequence ID" value="CAH0730599.1"/>
    <property type="molecule type" value="Genomic_DNA"/>
</dbReference>
<keyword evidence="1" id="KW-0472">Membrane</keyword>
<protein>
    <submittedName>
        <fullName evidence="2">Uncharacterized protein</fullName>
    </submittedName>
</protein>
<feature type="transmembrane region" description="Helical" evidence="1">
    <location>
        <begin position="332"/>
        <end position="358"/>
    </location>
</feature>
<proteinExistence type="predicted"/>
<evidence type="ECO:0000313" key="3">
    <source>
        <dbReference type="Proteomes" id="UP000838878"/>
    </source>
</evidence>
<name>A0A8J9YFM7_9NEOP</name>